<dbReference type="PaxDb" id="4113-PGSC0003DMT400035436"/>
<reference evidence="1" key="2">
    <citation type="submission" date="2015-06" db="UniProtKB">
        <authorList>
            <consortium name="EnsemblPlants"/>
        </authorList>
    </citation>
    <scope>IDENTIFICATION</scope>
    <source>
        <strain evidence="1">DM1-3 516 R44</strain>
    </source>
</reference>
<dbReference type="InterPro" id="IPR045012">
    <property type="entry name" value="NLP"/>
</dbReference>
<dbReference type="Gramene" id="PGSC0003DMT400035436">
    <property type="protein sequence ID" value="PGSC0003DMT400035436"/>
    <property type="gene ID" value="PGSC0003DMG400013615"/>
</dbReference>
<sequence>MFPTEKWRIQSVMEKMWTPNICLVQFWAPIKVNGSIFLSTADQPFAFYNEIDKRLSSYRKLCLDTLIPIDNKFYSYSYREIPFGPPGRVFSRRLPEYNPNV</sequence>
<keyword evidence="2" id="KW-1185">Reference proteome</keyword>
<evidence type="ECO:0000313" key="2">
    <source>
        <dbReference type="Proteomes" id="UP000011115"/>
    </source>
</evidence>
<evidence type="ECO:0000313" key="1">
    <source>
        <dbReference type="EnsemblPlants" id="PGSC0003DMT400035436"/>
    </source>
</evidence>
<reference evidence="2" key="1">
    <citation type="journal article" date="2011" name="Nature">
        <title>Genome sequence and analysis of the tuber crop potato.</title>
        <authorList>
            <consortium name="The Potato Genome Sequencing Consortium"/>
        </authorList>
    </citation>
    <scope>NUCLEOTIDE SEQUENCE [LARGE SCALE GENOMIC DNA]</scope>
    <source>
        <strain evidence="2">cv. DM1-3 516 R44</strain>
    </source>
</reference>
<dbReference type="InParanoid" id="M1B290"/>
<dbReference type="STRING" id="4113.M1B290"/>
<accession>M1B290</accession>
<dbReference type="GO" id="GO:0003700">
    <property type="term" value="F:DNA-binding transcription factor activity"/>
    <property type="evidence" value="ECO:0007669"/>
    <property type="project" value="InterPro"/>
</dbReference>
<dbReference type="PANTHER" id="PTHR32002">
    <property type="entry name" value="PROTEIN NLP8"/>
    <property type="match status" value="1"/>
</dbReference>
<dbReference type="AlphaFoldDB" id="M1B290"/>
<dbReference type="Proteomes" id="UP000011115">
    <property type="component" value="Unassembled WGS sequence"/>
</dbReference>
<protein>
    <submittedName>
        <fullName evidence="1">RWP-RK domain-containing protein</fullName>
    </submittedName>
</protein>
<dbReference type="PANTHER" id="PTHR32002:SF62">
    <property type="entry name" value="PROTEIN NLP6-LIKE ISOFORM X1"/>
    <property type="match status" value="1"/>
</dbReference>
<organism evidence="1 2">
    <name type="scientific">Solanum tuberosum</name>
    <name type="common">Potato</name>
    <dbReference type="NCBI Taxonomy" id="4113"/>
    <lineage>
        <taxon>Eukaryota</taxon>
        <taxon>Viridiplantae</taxon>
        <taxon>Streptophyta</taxon>
        <taxon>Embryophyta</taxon>
        <taxon>Tracheophyta</taxon>
        <taxon>Spermatophyta</taxon>
        <taxon>Magnoliopsida</taxon>
        <taxon>eudicotyledons</taxon>
        <taxon>Gunneridae</taxon>
        <taxon>Pentapetalae</taxon>
        <taxon>asterids</taxon>
        <taxon>lamiids</taxon>
        <taxon>Solanales</taxon>
        <taxon>Solanaceae</taxon>
        <taxon>Solanoideae</taxon>
        <taxon>Solaneae</taxon>
        <taxon>Solanum</taxon>
    </lineage>
</organism>
<dbReference type="EnsemblPlants" id="PGSC0003DMT400035436">
    <property type="protein sequence ID" value="PGSC0003DMT400035436"/>
    <property type="gene ID" value="PGSC0003DMG400013615"/>
</dbReference>
<proteinExistence type="predicted"/>
<dbReference type="HOGENOM" id="CLU_2296648_0_0_1"/>
<name>M1B290_SOLTU</name>